<protein>
    <recommendedName>
        <fullName evidence="2">SEFIR domain-containing protein</fullName>
    </recommendedName>
</protein>
<proteinExistence type="predicted"/>
<dbReference type="InterPro" id="IPR013568">
    <property type="entry name" value="SEFIR_dom"/>
</dbReference>
<accession>A0AAE0S4W2</accession>
<name>A0AAE0S4W2_9BIVA</name>
<reference evidence="3" key="1">
    <citation type="journal article" date="2021" name="Genome Biol. Evol.">
        <title>A High-Quality Reference Genome for a Parasitic Bivalve with Doubly Uniparental Inheritance (Bivalvia: Unionida).</title>
        <authorList>
            <person name="Smith C.H."/>
        </authorList>
    </citation>
    <scope>NUCLEOTIDE SEQUENCE</scope>
    <source>
        <strain evidence="3">CHS0354</strain>
    </source>
</reference>
<dbReference type="SUPFAM" id="SSF47986">
    <property type="entry name" value="DEATH domain"/>
    <property type="match status" value="1"/>
</dbReference>
<dbReference type="Gene3D" id="1.10.533.10">
    <property type="entry name" value="Death Domain, Fas"/>
    <property type="match status" value="1"/>
</dbReference>
<dbReference type="InterPro" id="IPR053047">
    <property type="entry name" value="E3_ubiq_ligase_TRAF3IP2"/>
</dbReference>
<dbReference type="AlphaFoldDB" id="A0AAE0S4W2"/>
<dbReference type="InterPro" id="IPR035897">
    <property type="entry name" value="Toll_tir_struct_dom_sf"/>
</dbReference>
<dbReference type="PANTHER" id="PTHR34257">
    <property type="entry name" value="ADAPTER PROTEIN CIKS"/>
    <property type="match status" value="1"/>
</dbReference>
<keyword evidence="4" id="KW-1185">Reference proteome</keyword>
<dbReference type="SUPFAM" id="SSF52200">
    <property type="entry name" value="Toll/Interleukin receptor TIR domain"/>
    <property type="match status" value="1"/>
</dbReference>
<dbReference type="PROSITE" id="PS51534">
    <property type="entry name" value="SEFIR"/>
    <property type="match status" value="1"/>
</dbReference>
<feature type="region of interest" description="Disordered" evidence="1">
    <location>
        <begin position="151"/>
        <end position="171"/>
    </location>
</feature>
<dbReference type="Gene3D" id="3.40.50.11530">
    <property type="match status" value="1"/>
</dbReference>
<dbReference type="Pfam" id="PF08357">
    <property type="entry name" value="SEFIR"/>
    <property type="match status" value="1"/>
</dbReference>
<evidence type="ECO:0000313" key="4">
    <source>
        <dbReference type="Proteomes" id="UP001195483"/>
    </source>
</evidence>
<dbReference type="GO" id="GO:0006959">
    <property type="term" value="P:humoral immune response"/>
    <property type="evidence" value="ECO:0007669"/>
    <property type="project" value="TreeGrafter"/>
</dbReference>
<organism evidence="3 4">
    <name type="scientific">Potamilus streckersoni</name>
    <dbReference type="NCBI Taxonomy" id="2493646"/>
    <lineage>
        <taxon>Eukaryota</taxon>
        <taxon>Metazoa</taxon>
        <taxon>Spiralia</taxon>
        <taxon>Lophotrochozoa</taxon>
        <taxon>Mollusca</taxon>
        <taxon>Bivalvia</taxon>
        <taxon>Autobranchia</taxon>
        <taxon>Heteroconchia</taxon>
        <taxon>Palaeoheterodonta</taxon>
        <taxon>Unionida</taxon>
        <taxon>Unionoidea</taxon>
        <taxon>Unionidae</taxon>
        <taxon>Ambleminae</taxon>
        <taxon>Lampsilini</taxon>
        <taxon>Potamilus</taxon>
    </lineage>
</organism>
<reference evidence="3" key="3">
    <citation type="submission" date="2023-05" db="EMBL/GenBank/DDBJ databases">
        <authorList>
            <person name="Smith C.H."/>
        </authorList>
    </citation>
    <scope>NUCLEOTIDE SEQUENCE</scope>
    <source>
        <strain evidence="3">CHS0354</strain>
        <tissue evidence="3">Mantle</tissue>
    </source>
</reference>
<gene>
    <name evidence="3" type="ORF">CHS0354_020127</name>
</gene>
<dbReference type="EMBL" id="JAEAOA010001226">
    <property type="protein sequence ID" value="KAK3585411.1"/>
    <property type="molecule type" value="Genomic_DNA"/>
</dbReference>
<sequence length="657" mass="74851">MAYRQLIVPPCPLKDTPYPVRIELARSIDTVNDNNGYGWMQLAHYLGCSAPYIHSIEARAVYDRQHNNSPTMVLFSDLQNKSDPLFTMRHIERALLDLNLEAVSILYKHLQEIERACHVSIAGSHSLDTNTEPSVCNCRNCIHSNLNFMPREPPERPSHTPRTCESGVFHHSSESERIQPIRYSHTPRMYELGPFQHPSEPERIPPFRNFPTPRTYQFEQFEHLTLSERIPTSHSTLAPLGIPHPRGGVGMGPFTAPPYRQSHEPRNVYMMSPSGRQMPGSSQSHDIHSETLNTFSGRSYGSHARDLPYTQNIPGNDENGYTHGQSAYDQDQSFHGKRTMQQKLNSQDVLISPDDNCQVSDEEGVCTCAISSSELHYSNLPGNNEGRQQTSQQSEYTCCLLSDETCVKLSYDQEAVDYSQCTCHLPTDIQTNELGINRRNSHSDPNLENLIKNENHGVDNKRNSMDETKTDSFCNGKENGNCNRSMNPSQHVPGFSVFVTYSRHNREHVKEVIELCVKLKGYGIRVRVDLSGDQAQDLFKNKHDWLDENLKRARFVIVCISPTYSEDTDRPNSDTEPIPDVSRLDVRFIFDHLRTEYHRNCSQNTRVIPVIFENSGAKRKHLPPFMSTTIVYNYPRQVDSIVEFLQSSSPGKLDLSK</sequence>
<dbReference type="Proteomes" id="UP001195483">
    <property type="component" value="Unassembled WGS sequence"/>
</dbReference>
<dbReference type="GO" id="GO:0043123">
    <property type="term" value="P:positive regulation of canonical NF-kappaB signal transduction"/>
    <property type="evidence" value="ECO:0007669"/>
    <property type="project" value="TreeGrafter"/>
</dbReference>
<feature type="domain" description="SEFIR" evidence="2">
    <location>
        <begin position="494"/>
        <end position="643"/>
    </location>
</feature>
<dbReference type="InterPro" id="IPR011029">
    <property type="entry name" value="DEATH-like_dom_sf"/>
</dbReference>
<dbReference type="PANTHER" id="PTHR34257:SF2">
    <property type="entry name" value="E3 UBIQUITIN LIGASE TRAF3IP2"/>
    <property type="match status" value="1"/>
</dbReference>
<reference evidence="3" key="2">
    <citation type="journal article" date="2021" name="Genome Biol. Evol.">
        <title>Developing a high-quality reference genome for a parasitic bivalve with doubly uniparental inheritance (Bivalvia: Unionida).</title>
        <authorList>
            <person name="Smith C.H."/>
        </authorList>
    </citation>
    <scope>NUCLEOTIDE SEQUENCE</scope>
    <source>
        <strain evidence="3">CHS0354</strain>
        <tissue evidence="3">Mantle</tissue>
    </source>
</reference>
<evidence type="ECO:0000259" key="2">
    <source>
        <dbReference type="PROSITE" id="PS51534"/>
    </source>
</evidence>
<evidence type="ECO:0000313" key="3">
    <source>
        <dbReference type="EMBL" id="KAK3585411.1"/>
    </source>
</evidence>
<comment type="caution">
    <text evidence="3">The sequence shown here is derived from an EMBL/GenBank/DDBJ whole genome shotgun (WGS) entry which is preliminary data.</text>
</comment>
<evidence type="ECO:0000256" key="1">
    <source>
        <dbReference type="SAM" id="MobiDB-lite"/>
    </source>
</evidence>